<reference evidence="2" key="2">
    <citation type="submission" date="2017-10" db="EMBL/GenBank/DDBJ databases">
        <title>Ladona fulva Genome sequencing and assembly.</title>
        <authorList>
            <person name="Murali S."/>
            <person name="Richards S."/>
            <person name="Bandaranaike D."/>
            <person name="Bellair M."/>
            <person name="Blankenburg K."/>
            <person name="Chao H."/>
            <person name="Dinh H."/>
            <person name="Doddapaneni H."/>
            <person name="Dugan-Rocha S."/>
            <person name="Elkadiri S."/>
            <person name="Gnanaolivu R."/>
            <person name="Hernandez B."/>
            <person name="Skinner E."/>
            <person name="Javaid M."/>
            <person name="Lee S."/>
            <person name="Li M."/>
            <person name="Ming W."/>
            <person name="Munidasa M."/>
            <person name="Muniz J."/>
            <person name="Nguyen L."/>
            <person name="Hughes D."/>
            <person name="Osuji N."/>
            <person name="Pu L.-L."/>
            <person name="Puazo M."/>
            <person name="Qu C."/>
            <person name="Quiroz J."/>
            <person name="Raj R."/>
            <person name="Weissenberger G."/>
            <person name="Xin Y."/>
            <person name="Zou X."/>
            <person name="Han Y."/>
            <person name="Worley K."/>
            <person name="Muzny D."/>
            <person name="Gibbs R."/>
        </authorList>
    </citation>
    <scope>NUCLEOTIDE SEQUENCE</scope>
    <source>
        <strain evidence="2">Sampled in the wild</strain>
    </source>
</reference>
<dbReference type="AlphaFoldDB" id="A0A8K0K2N8"/>
<proteinExistence type="predicted"/>
<protein>
    <submittedName>
        <fullName evidence="2">Uncharacterized protein</fullName>
    </submittedName>
</protein>
<dbReference type="EMBL" id="KZ308213">
    <property type="protein sequence ID" value="KAG8224848.1"/>
    <property type="molecule type" value="Genomic_DNA"/>
</dbReference>
<feature type="compositionally biased region" description="Low complexity" evidence="1">
    <location>
        <begin position="41"/>
        <end position="56"/>
    </location>
</feature>
<dbReference type="OrthoDB" id="6656828at2759"/>
<reference evidence="2" key="1">
    <citation type="submission" date="2013-04" db="EMBL/GenBank/DDBJ databases">
        <authorList>
            <person name="Qu J."/>
            <person name="Murali S.C."/>
            <person name="Bandaranaike D."/>
            <person name="Bellair M."/>
            <person name="Blankenburg K."/>
            <person name="Chao H."/>
            <person name="Dinh H."/>
            <person name="Doddapaneni H."/>
            <person name="Downs B."/>
            <person name="Dugan-Rocha S."/>
            <person name="Elkadiri S."/>
            <person name="Gnanaolivu R.D."/>
            <person name="Hernandez B."/>
            <person name="Javaid M."/>
            <person name="Jayaseelan J.C."/>
            <person name="Lee S."/>
            <person name="Li M."/>
            <person name="Ming W."/>
            <person name="Munidasa M."/>
            <person name="Muniz J."/>
            <person name="Nguyen L."/>
            <person name="Ongeri F."/>
            <person name="Osuji N."/>
            <person name="Pu L.-L."/>
            <person name="Puazo M."/>
            <person name="Qu C."/>
            <person name="Quiroz J."/>
            <person name="Raj R."/>
            <person name="Weissenberger G."/>
            <person name="Xin Y."/>
            <person name="Zou X."/>
            <person name="Han Y."/>
            <person name="Richards S."/>
            <person name="Worley K."/>
            <person name="Muzny D."/>
            <person name="Gibbs R."/>
        </authorList>
    </citation>
    <scope>NUCLEOTIDE SEQUENCE</scope>
    <source>
        <strain evidence="2">Sampled in the wild</strain>
    </source>
</reference>
<feature type="compositionally biased region" description="Low complexity" evidence="1">
    <location>
        <begin position="8"/>
        <end position="26"/>
    </location>
</feature>
<comment type="caution">
    <text evidence="2">The sequence shown here is derived from an EMBL/GenBank/DDBJ whole genome shotgun (WGS) entry which is preliminary data.</text>
</comment>
<accession>A0A8K0K2N8</accession>
<sequence>MPGEGFKSCSDSSSTSSSSSSSSSSSAFGGGTGSQYGKCQSSSSSAFGSGSSSKSAPHQRRVQVTAKVLFGSVSAISCMKAAERGRKRPQ</sequence>
<gene>
    <name evidence="2" type="ORF">J437_LFUL005451</name>
</gene>
<name>A0A8K0K2N8_LADFU</name>
<keyword evidence="3" id="KW-1185">Reference proteome</keyword>
<organism evidence="2 3">
    <name type="scientific">Ladona fulva</name>
    <name type="common">Scarce chaser dragonfly</name>
    <name type="synonym">Libellula fulva</name>
    <dbReference type="NCBI Taxonomy" id="123851"/>
    <lineage>
        <taxon>Eukaryota</taxon>
        <taxon>Metazoa</taxon>
        <taxon>Ecdysozoa</taxon>
        <taxon>Arthropoda</taxon>
        <taxon>Hexapoda</taxon>
        <taxon>Insecta</taxon>
        <taxon>Pterygota</taxon>
        <taxon>Palaeoptera</taxon>
        <taxon>Odonata</taxon>
        <taxon>Epiprocta</taxon>
        <taxon>Anisoptera</taxon>
        <taxon>Libelluloidea</taxon>
        <taxon>Libellulidae</taxon>
        <taxon>Ladona</taxon>
    </lineage>
</organism>
<evidence type="ECO:0000256" key="1">
    <source>
        <dbReference type="SAM" id="MobiDB-lite"/>
    </source>
</evidence>
<evidence type="ECO:0000313" key="2">
    <source>
        <dbReference type="EMBL" id="KAG8224848.1"/>
    </source>
</evidence>
<dbReference type="Proteomes" id="UP000792457">
    <property type="component" value="Unassembled WGS sequence"/>
</dbReference>
<feature type="region of interest" description="Disordered" evidence="1">
    <location>
        <begin position="1"/>
        <end position="61"/>
    </location>
</feature>
<evidence type="ECO:0000313" key="3">
    <source>
        <dbReference type="Proteomes" id="UP000792457"/>
    </source>
</evidence>